<protein>
    <submittedName>
        <fullName evidence="2">Uncharacterized protein</fullName>
    </submittedName>
</protein>
<accession>A0A2P2QVQ4</accession>
<dbReference type="AlphaFoldDB" id="A0A2P2QVQ4"/>
<feature type="region of interest" description="Disordered" evidence="1">
    <location>
        <begin position="1"/>
        <end position="36"/>
    </location>
</feature>
<name>A0A2P2QVQ4_RHIMU</name>
<organism evidence="2">
    <name type="scientific">Rhizophora mucronata</name>
    <name type="common">Asiatic mangrove</name>
    <dbReference type="NCBI Taxonomy" id="61149"/>
    <lineage>
        <taxon>Eukaryota</taxon>
        <taxon>Viridiplantae</taxon>
        <taxon>Streptophyta</taxon>
        <taxon>Embryophyta</taxon>
        <taxon>Tracheophyta</taxon>
        <taxon>Spermatophyta</taxon>
        <taxon>Magnoliopsida</taxon>
        <taxon>eudicotyledons</taxon>
        <taxon>Gunneridae</taxon>
        <taxon>Pentapetalae</taxon>
        <taxon>rosids</taxon>
        <taxon>fabids</taxon>
        <taxon>Malpighiales</taxon>
        <taxon>Rhizophoraceae</taxon>
        <taxon>Rhizophora</taxon>
    </lineage>
</organism>
<proteinExistence type="predicted"/>
<evidence type="ECO:0000256" key="1">
    <source>
        <dbReference type="SAM" id="MobiDB-lite"/>
    </source>
</evidence>
<reference evidence="2" key="1">
    <citation type="submission" date="2018-02" db="EMBL/GenBank/DDBJ databases">
        <title>Rhizophora mucronata_Transcriptome.</title>
        <authorList>
            <person name="Meera S.P."/>
            <person name="Sreeshan A."/>
            <person name="Augustine A."/>
        </authorList>
    </citation>
    <scope>NUCLEOTIDE SEQUENCE</scope>
    <source>
        <tissue evidence="2">Leaf</tissue>
    </source>
</reference>
<dbReference type="EMBL" id="GGEC01090470">
    <property type="protein sequence ID" value="MBX70954.1"/>
    <property type="molecule type" value="Transcribed_RNA"/>
</dbReference>
<feature type="compositionally biased region" description="Basic and acidic residues" evidence="1">
    <location>
        <begin position="21"/>
        <end position="36"/>
    </location>
</feature>
<sequence>MKAIRPKGILPQRHLKKNHKNPSDKINTYEKKKIYE</sequence>
<evidence type="ECO:0000313" key="2">
    <source>
        <dbReference type="EMBL" id="MBX70954.1"/>
    </source>
</evidence>